<evidence type="ECO:0000313" key="3">
    <source>
        <dbReference type="Proteomes" id="UP000433945"/>
    </source>
</evidence>
<dbReference type="RefSeq" id="WP_157483579.1">
    <property type="nucleotide sequence ID" value="NZ_JAZDQD010000006.1"/>
</dbReference>
<evidence type="ECO:0000259" key="1">
    <source>
        <dbReference type="PROSITE" id="PS51186"/>
    </source>
</evidence>
<gene>
    <name evidence="2" type="ORF">GN157_11730</name>
</gene>
<dbReference type="EMBL" id="WOWP01000045">
    <property type="protein sequence ID" value="MUV04378.1"/>
    <property type="molecule type" value="Genomic_DNA"/>
</dbReference>
<dbReference type="AlphaFoldDB" id="A0A6N8HF96"/>
<name>A0A6N8HF96_9FLAO</name>
<evidence type="ECO:0000313" key="2">
    <source>
        <dbReference type="EMBL" id="MUV04378.1"/>
    </source>
</evidence>
<reference evidence="2 3" key="1">
    <citation type="submission" date="2019-12" db="EMBL/GenBank/DDBJ databases">
        <authorList>
            <person name="Sun J.-Q."/>
        </authorList>
    </citation>
    <scope>NUCLEOTIDE SEQUENCE [LARGE SCALE GENOMIC DNA]</scope>
    <source>
        <strain evidence="2 3">JCM 17928</strain>
    </source>
</reference>
<accession>A0A6N8HF96</accession>
<comment type="caution">
    <text evidence="2">The sequence shown here is derived from an EMBL/GenBank/DDBJ whole genome shotgun (WGS) entry which is preliminary data.</text>
</comment>
<proteinExistence type="predicted"/>
<dbReference type="PROSITE" id="PS51186">
    <property type="entry name" value="GNAT"/>
    <property type="match status" value="1"/>
</dbReference>
<feature type="domain" description="N-acetyltransferase" evidence="1">
    <location>
        <begin position="16"/>
        <end position="171"/>
    </location>
</feature>
<keyword evidence="3" id="KW-1185">Reference proteome</keyword>
<sequence length="171" mass="19837">MNVTTKFIIATEQGMDIMRTLTHQLAKEKFSSLIDKKTLDNYITENFNDKELITELNSLSNQWIVVYADDNPAGYVKITSKGIKPNSFEDKRAMRIADFGVLKKYDRPEIKHSLLKKCISVCKLYEGIWLNEYIYNPLIPFFEDNGFQKQTGNYEFEDLALSSVLLIYLVN</sequence>
<dbReference type="OrthoDB" id="660843at2"/>
<dbReference type="Gene3D" id="3.40.630.30">
    <property type="match status" value="1"/>
</dbReference>
<dbReference type="SUPFAM" id="SSF55729">
    <property type="entry name" value="Acyl-CoA N-acyltransferases (Nat)"/>
    <property type="match status" value="1"/>
</dbReference>
<organism evidence="2 3">
    <name type="scientific">Flavobacterium rakeshii</name>
    <dbReference type="NCBI Taxonomy" id="1038845"/>
    <lineage>
        <taxon>Bacteria</taxon>
        <taxon>Pseudomonadati</taxon>
        <taxon>Bacteroidota</taxon>
        <taxon>Flavobacteriia</taxon>
        <taxon>Flavobacteriales</taxon>
        <taxon>Flavobacteriaceae</taxon>
        <taxon>Flavobacterium</taxon>
    </lineage>
</organism>
<keyword evidence="2" id="KW-0808">Transferase</keyword>
<dbReference type="InterPro" id="IPR000182">
    <property type="entry name" value="GNAT_dom"/>
</dbReference>
<dbReference type="InterPro" id="IPR016181">
    <property type="entry name" value="Acyl_CoA_acyltransferase"/>
</dbReference>
<protein>
    <submittedName>
        <fullName evidence="2">N-acetyltransferase</fullName>
    </submittedName>
</protein>
<dbReference type="Proteomes" id="UP000433945">
    <property type="component" value="Unassembled WGS sequence"/>
</dbReference>
<dbReference type="GO" id="GO:0016747">
    <property type="term" value="F:acyltransferase activity, transferring groups other than amino-acyl groups"/>
    <property type="evidence" value="ECO:0007669"/>
    <property type="project" value="InterPro"/>
</dbReference>